<accession>A0ABM0JP74</accession>
<feature type="compositionally biased region" description="Polar residues" evidence="1">
    <location>
        <begin position="275"/>
        <end position="287"/>
    </location>
</feature>
<dbReference type="Proteomes" id="UP000694888">
    <property type="component" value="Unplaced"/>
</dbReference>
<reference evidence="3 4" key="1">
    <citation type="submission" date="2025-05" db="UniProtKB">
        <authorList>
            <consortium name="RefSeq"/>
        </authorList>
    </citation>
    <scope>IDENTIFICATION</scope>
</reference>
<evidence type="ECO:0000313" key="3">
    <source>
        <dbReference type="RefSeq" id="XP_005098295.1"/>
    </source>
</evidence>
<feature type="region of interest" description="Disordered" evidence="1">
    <location>
        <begin position="1"/>
        <end position="38"/>
    </location>
</feature>
<feature type="compositionally biased region" description="Basic and acidic residues" evidence="1">
    <location>
        <begin position="335"/>
        <end position="347"/>
    </location>
</feature>
<evidence type="ECO:0000313" key="2">
    <source>
        <dbReference type="Proteomes" id="UP000694888"/>
    </source>
</evidence>
<feature type="region of interest" description="Disordered" evidence="1">
    <location>
        <begin position="262"/>
        <end position="492"/>
    </location>
</feature>
<evidence type="ECO:0000313" key="4">
    <source>
        <dbReference type="RefSeq" id="XP_005098297.1"/>
    </source>
</evidence>
<feature type="compositionally biased region" description="Acidic residues" evidence="1">
    <location>
        <begin position="294"/>
        <end position="312"/>
    </location>
</feature>
<sequence>MPKGPRVHEIFNNNPLGNTAPQGNNNSVFSYDGQESKQQTQLALGKKTTFAPQPPGMKKFGGYKPKILSAENTDNLIESNAGLSAVLNTANLQSKLKSRPVPAIPTEGQSSAAVLTKPKPFIVGDKDIPMVLSTVGDNDDDNLDNNVVLSDENRNEIKDVSDSVDDLHIYHTVIDHEEVSTGPRGQLQNAPSLDSFAYSENSNLIPSRNDPETHEFINYALDHDDSVVEEATHFPQHPTANHRELATPTNGVELPIANGLHVSPDYHQASDEQESQGVQASGEQESQGVHIPEPDYEEDEKTLTFTEEDTDASDGTGEEERLRKERRINPVLKASRYEGEDLSRFLSDDDETEIEVVEKPNQKARKLSTSSNRISRTEPRQKVSPKNSLFKQQTVSGKRKGSGKGQPVQFNSVRSFSYADSKIGTQGRSAGKRLNYTDGPDDNQRFVNDSSYESFLRSRHGDAMPFPESSDSGVDMADDSSHRKQGPIWKKLTLRLKNRKSKDFS</sequence>
<protein>
    <submittedName>
        <fullName evidence="3 4">Uncharacterized protein LOC101851579</fullName>
    </submittedName>
</protein>
<dbReference type="RefSeq" id="XP_005098295.1">
    <property type="nucleotide sequence ID" value="XM_005098238.3"/>
</dbReference>
<proteinExistence type="predicted"/>
<dbReference type="GeneID" id="101851579"/>
<name>A0ABM0JP74_APLCA</name>
<dbReference type="RefSeq" id="XP_005098298.1">
    <property type="nucleotide sequence ID" value="XM_005098241.3"/>
</dbReference>
<feature type="compositionally biased region" description="Polar residues" evidence="1">
    <location>
        <begin position="11"/>
        <end position="29"/>
    </location>
</feature>
<organism evidence="2 3">
    <name type="scientific">Aplysia californica</name>
    <name type="common">California sea hare</name>
    <dbReference type="NCBI Taxonomy" id="6500"/>
    <lineage>
        <taxon>Eukaryota</taxon>
        <taxon>Metazoa</taxon>
        <taxon>Spiralia</taxon>
        <taxon>Lophotrochozoa</taxon>
        <taxon>Mollusca</taxon>
        <taxon>Gastropoda</taxon>
        <taxon>Heterobranchia</taxon>
        <taxon>Euthyneura</taxon>
        <taxon>Tectipleura</taxon>
        <taxon>Aplysiida</taxon>
        <taxon>Aplysioidea</taxon>
        <taxon>Aplysiidae</taxon>
        <taxon>Aplysia</taxon>
    </lineage>
</organism>
<dbReference type="RefSeq" id="XP_035825628.1">
    <property type="nucleotide sequence ID" value="XM_035969735.1"/>
</dbReference>
<evidence type="ECO:0000313" key="6">
    <source>
        <dbReference type="RefSeq" id="XP_035825628.1"/>
    </source>
</evidence>
<evidence type="ECO:0000313" key="5">
    <source>
        <dbReference type="RefSeq" id="XP_005098298.1"/>
    </source>
</evidence>
<keyword evidence="2" id="KW-1185">Reference proteome</keyword>
<gene>
    <name evidence="3 4 5 6" type="primary">LOC101851579</name>
</gene>
<evidence type="ECO:0000256" key="1">
    <source>
        <dbReference type="SAM" id="MobiDB-lite"/>
    </source>
</evidence>
<feature type="compositionally biased region" description="Polar residues" evidence="1">
    <location>
        <begin position="384"/>
        <end position="396"/>
    </location>
</feature>
<dbReference type="RefSeq" id="XP_005098297.1">
    <property type="nucleotide sequence ID" value="XM_005098240.3"/>
</dbReference>